<dbReference type="Pfam" id="PF07693">
    <property type="entry name" value="KAP_NTPase"/>
    <property type="match status" value="1"/>
</dbReference>
<dbReference type="eggNOG" id="COG4928">
    <property type="taxonomic scope" value="Bacteria"/>
</dbReference>
<protein>
    <submittedName>
        <fullName evidence="2">KAP P-loop domain protein</fullName>
    </submittedName>
</protein>
<dbReference type="SUPFAM" id="SSF52540">
    <property type="entry name" value="P-loop containing nucleoside triphosphate hydrolases"/>
    <property type="match status" value="1"/>
</dbReference>
<accession>E4U1S5</accession>
<dbReference type="KEGG" id="sku:Sulku_1888"/>
<dbReference type="InterPro" id="IPR027417">
    <property type="entry name" value="P-loop_NTPase"/>
</dbReference>
<sequence length="491" mass="57076">MKEKQVVWKDDLLNRQSEGKYLSEYLLKRYANTPNKPFVLNINAEWGFGKTYFLKNLSEELASQKHPVIYFDAWQNDYSDQPLLAFISEMNTSLSPFLTKSVKGQQLFTTVCKTSKKLLMPIVIKKITGLTYDQLKEEFGDSTENIKNENETEDDSLKNEVESVLSKLAEFALSEHETVRQSISTFKENMGKLLKFIDKNIQSKNLPMFVFIDELDRCRPNYAIELLENIKHIFDIPGIVFVIATDSKQLSHSINAVYGQNFASERYLKRFFDQEYNLKIPDNYAFAYYLFELHGITKDEKLFSPLEQEVYKDKDLNVELFTLYANFFKLGLRDQEQVATVLSAIVLTWQMTDSIHLGYLLFLIMLKQSSNNEFDIYIETPNNKKGTFFKDKVDQLKLDLSRQFQSNVITNQNGFYNGTREIKHHSLDGLINTYSSLLEVSLEKLYEKRNNNNLVYSKIIDKMISDTQKNNQSVPNLNSYPNLVLQAGQFS</sequence>
<dbReference type="Proteomes" id="UP000008721">
    <property type="component" value="Chromosome"/>
</dbReference>
<name>E4U1S5_SULKY</name>
<dbReference type="HOGENOM" id="CLU_039725_3_1_7"/>
<dbReference type="STRING" id="709032.Sulku_1888"/>
<dbReference type="InterPro" id="IPR011646">
    <property type="entry name" value="KAP_P-loop"/>
</dbReference>
<keyword evidence="3" id="KW-1185">Reference proteome</keyword>
<evidence type="ECO:0000313" key="3">
    <source>
        <dbReference type="Proteomes" id="UP000008721"/>
    </source>
</evidence>
<feature type="domain" description="KAP NTPase" evidence="1">
    <location>
        <begin position="33"/>
        <end position="277"/>
    </location>
</feature>
<proteinExistence type="predicted"/>
<dbReference type="RefSeq" id="WP_013460745.1">
    <property type="nucleotide sequence ID" value="NC_014762.1"/>
</dbReference>
<reference evidence="2 3" key="1">
    <citation type="journal article" date="2012" name="Stand. Genomic Sci.">
        <title>Complete genome sequence of the sulfur compounds oxidizing chemolithoautotroph Sulfuricurvum kujiense type strain (YK-1(T)).</title>
        <authorList>
            <person name="Han C."/>
            <person name="Kotsyurbenko O."/>
            <person name="Chertkov O."/>
            <person name="Held B."/>
            <person name="Lapidus A."/>
            <person name="Nolan M."/>
            <person name="Lucas S."/>
            <person name="Hammon N."/>
            <person name="Deshpande S."/>
            <person name="Cheng J.F."/>
            <person name="Tapia R."/>
            <person name="Goodwin L.A."/>
            <person name="Pitluck S."/>
            <person name="Liolios K."/>
            <person name="Pagani I."/>
            <person name="Ivanova N."/>
            <person name="Mavromatis K."/>
            <person name="Mikhailova N."/>
            <person name="Pati A."/>
            <person name="Chen A."/>
            <person name="Palaniappan K."/>
            <person name="Land M."/>
            <person name="Hauser L."/>
            <person name="Chang Y.J."/>
            <person name="Jeffries C.D."/>
            <person name="Brambilla E.M."/>
            <person name="Rohde M."/>
            <person name="Spring S."/>
            <person name="Sikorski J."/>
            <person name="Goker M."/>
            <person name="Woyke T."/>
            <person name="Bristow J."/>
            <person name="Eisen J.A."/>
            <person name="Markowitz V."/>
            <person name="Hugenholtz P."/>
            <person name="Kyrpides N.C."/>
            <person name="Klenk H.P."/>
            <person name="Detter J.C."/>
        </authorList>
    </citation>
    <scope>NUCLEOTIDE SEQUENCE [LARGE SCALE GENOMIC DNA]</scope>
    <source>
        <strain evidence="3">ATCC BAA-921 / DSM 16994 / JCM 11577 / YK-1</strain>
    </source>
</reference>
<dbReference type="Gene3D" id="3.40.50.300">
    <property type="entry name" value="P-loop containing nucleotide triphosphate hydrolases"/>
    <property type="match status" value="1"/>
</dbReference>
<dbReference type="EMBL" id="CP002355">
    <property type="protein sequence ID" value="ADR34548.1"/>
    <property type="molecule type" value="Genomic_DNA"/>
</dbReference>
<gene>
    <name evidence="2" type="ordered locus">Sulku_1888</name>
</gene>
<evidence type="ECO:0000259" key="1">
    <source>
        <dbReference type="Pfam" id="PF07693"/>
    </source>
</evidence>
<dbReference type="AlphaFoldDB" id="E4U1S5"/>
<organism evidence="2 3">
    <name type="scientific">Sulfuricurvum kujiense (strain ATCC BAA-921 / DSM 16994 / JCM 11577 / YK-1)</name>
    <dbReference type="NCBI Taxonomy" id="709032"/>
    <lineage>
        <taxon>Bacteria</taxon>
        <taxon>Pseudomonadati</taxon>
        <taxon>Campylobacterota</taxon>
        <taxon>Epsilonproteobacteria</taxon>
        <taxon>Campylobacterales</taxon>
        <taxon>Sulfurimonadaceae</taxon>
        <taxon>Sulfuricurvum</taxon>
    </lineage>
</organism>
<evidence type="ECO:0000313" key="2">
    <source>
        <dbReference type="EMBL" id="ADR34548.1"/>
    </source>
</evidence>